<dbReference type="InterPro" id="IPR001810">
    <property type="entry name" value="F-box_dom"/>
</dbReference>
<dbReference type="SUPFAM" id="SSF81383">
    <property type="entry name" value="F-box domain"/>
    <property type="match status" value="1"/>
</dbReference>
<evidence type="ECO:0000259" key="2">
    <source>
        <dbReference type="Pfam" id="PF25372"/>
    </source>
</evidence>
<dbReference type="AlphaFoldDB" id="A0A438IJ46"/>
<dbReference type="Pfam" id="PF00646">
    <property type="entry name" value="F-box"/>
    <property type="match status" value="1"/>
</dbReference>
<dbReference type="Pfam" id="PF25372">
    <property type="entry name" value="DUF7885"/>
    <property type="match status" value="1"/>
</dbReference>
<evidence type="ECO:0000313" key="4">
    <source>
        <dbReference type="Proteomes" id="UP000288805"/>
    </source>
</evidence>
<name>A0A438IJ46_VITVI</name>
<reference evidence="3 4" key="1">
    <citation type="journal article" date="2018" name="PLoS Genet.">
        <title>Population sequencing reveals clonal diversity and ancestral inbreeding in the grapevine cultivar Chardonnay.</title>
        <authorList>
            <person name="Roach M.J."/>
            <person name="Johnson D.L."/>
            <person name="Bohlmann J."/>
            <person name="van Vuuren H.J."/>
            <person name="Jones S.J."/>
            <person name="Pretorius I.S."/>
            <person name="Schmidt S.A."/>
            <person name="Borneman A.R."/>
        </authorList>
    </citation>
    <scope>NUCLEOTIDE SEQUENCE [LARGE SCALE GENOMIC DNA]</scope>
    <source>
        <strain evidence="4">cv. Chardonnay</strain>
        <tissue evidence="3">Leaf</tissue>
    </source>
</reference>
<evidence type="ECO:0000259" key="1">
    <source>
        <dbReference type="Pfam" id="PF00646"/>
    </source>
</evidence>
<dbReference type="EMBL" id="QGNW01000106">
    <property type="protein sequence ID" value="RVW96733.1"/>
    <property type="molecule type" value="Genomic_DNA"/>
</dbReference>
<feature type="domain" description="F-box" evidence="1">
    <location>
        <begin position="11"/>
        <end position="46"/>
    </location>
</feature>
<proteinExistence type="predicted"/>
<dbReference type="InterPro" id="IPR032675">
    <property type="entry name" value="LRR_dom_sf"/>
</dbReference>
<dbReference type="InterPro" id="IPR036047">
    <property type="entry name" value="F-box-like_dom_sf"/>
</dbReference>
<organism evidence="3 4">
    <name type="scientific">Vitis vinifera</name>
    <name type="common">Grape</name>
    <dbReference type="NCBI Taxonomy" id="29760"/>
    <lineage>
        <taxon>Eukaryota</taxon>
        <taxon>Viridiplantae</taxon>
        <taxon>Streptophyta</taxon>
        <taxon>Embryophyta</taxon>
        <taxon>Tracheophyta</taxon>
        <taxon>Spermatophyta</taxon>
        <taxon>Magnoliopsida</taxon>
        <taxon>eudicotyledons</taxon>
        <taxon>Gunneridae</taxon>
        <taxon>Pentapetalae</taxon>
        <taxon>rosids</taxon>
        <taxon>Vitales</taxon>
        <taxon>Vitaceae</taxon>
        <taxon>Viteae</taxon>
        <taxon>Vitis</taxon>
    </lineage>
</organism>
<accession>A0A438IJ46</accession>
<feature type="domain" description="F-box/LRR-repeat protein 15-like leucin rich repeat" evidence="2">
    <location>
        <begin position="62"/>
        <end position="132"/>
    </location>
</feature>
<dbReference type="InterPro" id="IPR057207">
    <property type="entry name" value="FBXL15_LRR"/>
</dbReference>
<comment type="caution">
    <text evidence="3">The sequence shown here is derived from an EMBL/GenBank/DDBJ whole genome shotgun (WGS) entry which is preliminary data.</text>
</comment>
<dbReference type="Gene3D" id="3.80.10.10">
    <property type="entry name" value="Ribonuclease Inhibitor"/>
    <property type="match status" value="1"/>
</dbReference>
<protein>
    <submittedName>
        <fullName evidence="3">F-box/LRR-repeat protein 10</fullName>
    </submittedName>
</protein>
<dbReference type="Proteomes" id="UP000288805">
    <property type="component" value="Unassembled WGS sequence"/>
</dbReference>
<evidence type="ECO:0000313" key="3">
    <source>
        <dbReference type="EMBL" id="RVW96733.1"/>
    </source>
</evidence>
<gene>
    <name evidence="3" type="primary">FBL10_2</name>
    <name evidence="3" type="ORF">CK203_020443</name>
</gene>
<sequence>MANSEAAGGALEQLPAALLATIMTKLDVSSIRSLASTCTTIRSCASQIFHFLPNFHLLDVALSINLLRPLLPPNPYLRSLKVDCSKLDDSSIEHLVRPSLHEISLLNCADFSGRLLSLIGGQCKDLRFAFSSLVLVLKNLQQVISIVHLLLSRSLYLGCVAEKRGRAVHISNLEELLCGCTELKVRFNFKIGTLTSKNNKHDHVRQCSLRDLS</sequence>